<feature type="coiled-coil region" evidence="1">
    <location>
        <begin position="105"/>
        <end position="139"/>
    </location>
</feature>
<keyword evidence="3" id="KW-1185">Reference proteome</keyword>
<evidence type="ECO:0000256" key="1">
    <source>
        <dbReference type="SAM" id="Coils"/>
    </source>
</evidence>
<organism evidence="2 3">
    <name type="scientific">Oedothorax gibbosus</name>
    <dbReference type="NCBI Taxonomy" id="931172"/>
    <lineage>
        <taxon>Eukaryota</taxon>
        <taxon>Metazoa</taxon>
        <taxon>Ecdysozoa</taxon>
        <taxon>Arthropoda</taxon>
        <taxon>Chelicerata</taxon>
        <taxon>Arachnida</taxon>
        <taxon>Araneae</taxon>
        <taxon>Araneomorphae</taxon>
        <taxon>Entelegynae</taxon>
        <taxon>Araneoidea</taxon>
        <taxon>Linyphiidae</taxon>
        <taxon>Erigoninae</taxon>
        <taxon>Oedothorax</taxon>
    </lineage>
</organism>
<protein>
    <submittedName>
        <fullName evidence="2">Uncharacterized protein</fullName>
    </submittedName>
</protein>
<proteinExistence type="predicted"/>
<evidence type="ECO:0000313" key="3">
    <source>
        <dbReference type="Proteomes" id="UP000827092"/>
    </source>
</evidence>
<evidence type="ECO:0000313" key="2">
    <source>
        <dbReference type="EMBL" id="KAG8175495.1"/>
    </source>
</evidence>
<reference evidence="2 3" key="1">
    <citation type="journal article" date="2022" name="Nat. Ecol. Evol.">
        <title>A masculinizing supergene underlies an exaggerated male reproductive morph in a spider.</title>
        <authorList>
            <person name="Hendrickx F."/>
            <person name="De Corte Z."/>
            <person name="Sonet G."/>
            <person name="Van Belleghem S.M."/>
            <person name="Kostlbacher S."/>
            <person name="Vangestel C."/>
        </authorList>
    </citation>
    <scope>NUCLEOTIDE SEQUENCE [LARGE SCALE GENOMIC DNA]</scope>
    <source>
        <strain evidence="2">W744_W776</strain>
    </source>
</reference>
<comment type="caution">
    <text evidence="2">The sequence shown here is derived from an EMBL/GenBank/DDBJ whole genome shotgun (WGS) entry which is preliminary data.</text>
</comment>
<dbReference type="Proteomes" id="UP000827092">
    <property type="component" value="Unassembled WGS sequence"/>
</dbReference>
<dbReference type="EMBL" id="JAFNEN010000995">
    <property type="protein sequence ID" value="KAG8175495.1"/>
    <property type="molecule type" value="Genomic_DNA"/>
</dbReference>
<keyword evidence="1" id="KW-0175">Coiled coil</keyword>
<name>A0AAV6TUB0_9ARAC</name>
<dbReference type="AlphaFoldDB" id="A0AAV6TUB0"/>
<gene>
    <name evidence="2" type="ORF">JTE90_025508</name>
</gene>
<accession>A0AAV6TUB0</accession>
<sequence>MSQLSEVISISTNRWWNKNQDIPLTSMKTKEMRRLPMFKSAAVDSQERLREQIARIAAENFDLRESNVKLHRLSKLQDAKKRDLAHKISLQEQQREKMKSDKRMIAQLQGTLSERRLQVKELEAQIELAKVMLAEEENAVLKFKKRPVKTPEAGSQSECYRTTRASKSAESYNSSRTELWKSSRGARRYYKTPSLKIDYEMNYLLSRLNGLLDEVNANNIHVAGCEKCKRDLGNAQSRIESLLAQAKGVAENDMKKKDTPSMIYEKSDTVEILSEGVQKAMGDL</sequence>